<dbReference type="InterPro" id="IPR003593">
    <property type="entry name" value="AAA+_ATPase"/>
</dbReference>
<reference evidence="9 10" key="1">
    <citation type="submission" date="2017-04" db="EMBL/GenBank/DDBJ databases">
        <title>Kefir bacterial isolates.</title>
        <authorList>
            <person name="Kim Y."/>
            <person name="Blasche S."/>
            <person name="Patil K.R."/>
        </authorList>
    </citation>
    <scope>NUCLEOTIDE SEQUENCE [LARGE SCALE GENOMIC DNA]</scope>
    <source>
        <strain evidence="9 10">KR-2</strain>
    </source>
</reference>
<dbReference type="GO" id="GO:0005524">
    <property type="term" value="F:ATP binding"/>
    <property type="evidence" value="ECO:0007669"/>
    <property type="project" value="UniProtKB-KW"/>
</dbReference>
<dbReference type="Pfam" id="PF00005">
    <property type="entry name" value="ABC_tran"/>
    <property type="match status" value="1"/>
</dbReference>
<dbReference type="Proteomes" id="UP000216033">
    <property type="component" value="Unassembled WGS sequence"/>
</dbReference>
<evidence type="ECO:0000256" key="2">
    <source>
        <dbReference type="ARBA" id="ARBA00022741"/>
    </source>
</evidence>
<keyword evidence="2" id="KW-0547">Nucleotide-binding</keyword>
<dbReference type="GO" id="GO:0016887">
    <property type="term" value="F:ATP hydrolysis activity"/>
    <property type="evidence" value="ECO:0007669"/>
    <property type="project" value="InterPro"/>
</dbReference>
<keyword evidence="4 9" id="KW-0067">ATP-binding</keyword>
<keyword evidence="1" id="KW-0813">Transport</keyword>
<keyword evidence="3" id="KW-0201">Cytochrome c-type biogenesis</keyword>
<accession>A0A270BL55</accession>
<dbReference type="STRING" id="1231343.Absy_029_003"/>
<dbReference type="Gene3D" id="3.40.50.300">
    <property type="entry name" value="P-loop containing nucleotide triphosphate hydrolases"/>
    <property type="match status" value="1"/>
</dbReference>
<dbReference type="NCBIfam" id="NF010061">
    <property type="entry name" value="PRK13538.1"/>
    <property type="match status" value="1"/>
</dbReference>
<dbReference type="InterPro" id="IPR003439">
    <property type="entry name" value="ABC_transporter-like_ATP-bd"/>
</dbReference>
<keyword evidence="6" id="KW-0472">Membrane</keyword>
<dbReference type="InterPro" id="IPR005895">
    <property type="entry name" value="ABC_transptr_haem_export_CcmA"/>
</dbReference>
<comment type="caution">
    <text evidence="9">The sequence shown here is derived from an EMBL/GenBank/DDBJ whole genome shotgun (WGS) entry which is preliminary data.</text>
</comment>
<gene>
    <name evidence="9" type="ORF">B9K05_08485</name>
</gene>
<proteinExistence type="predicted"/>
<dbReference type="SMART" id="SM00382">
    <property type="entry name" value="AAA"/>
    <property type="match status" value="1"/>
</dbReference>
<dbReference type="GO" id="GO:0017004">
    <property type="term" value="P:cytochrome complex assembly"/>
    <property type="evidence" value="ECO:0007669"/>
    <property type="project" value="UniProtKB-KW"/>
</dbReference>
<evidence type="ECO:0000256" key="1">
    <source>
        <dbReference type="ARBA" id="ARBA00022448"/>
    </source>
</evidence>
<dbReference type="PROSITE" id="PS50893">
    <property type="entry name" value="ABC_TRANSPORTER_2"/>
    <property type="match status" value="1"/>
</dbReference>
<evidence type="ECO:0000256" key="7">
    <source>
        <dbReference type="SAM" id="MobiDB-lite"/>
    </source>
</evidence>
<evidence type="ECO:0000313" key="9">
    <source>
        <dbReference type="EMBL" id="PAL25769.1"/>
    </source>
</evidence>
<dbReference type="AlphaFoldDB" id="A0A270BL55"/>
<evidence type="ECO:0000313" key="10">
    <source>
        <dbReference type="Proteomes" id="UP000216033"/>
    </source>
</evidence>
<evidence type="ECO:0000259" key="8">
    <source>
        <dbReference type="PROSITE" id="PS50893"/>
    </source>
</evidence>
<protein>
    <submittedName>
        <fullName evidence="9">Heme ABC exporter ATP-binding protein CcmA</fullName>
    </submittedName>
</protein>
<dbReference type="PANTHER" id="PTHR43499">
    <property type="entry name" value="ABC TRANSPORTER I FAMILY MEMBER 1"/>
    <property type="match status" value="1"/>
</dbReference>
<keyword evidence="10" id="KW-1185">Reference proteome</keyword>
<keyword evidence="5" id="KW-1278">Translocase</keyword>
<dbReference type="InterPro" id="IPR027417">
    <property type="entry name" value="P-loop_NTPase"/>
</dbReference>
<evidence type="ECO:0000256" key="3">
    <source>
        <dbReference type="ARBA" id="ARBA00022748"/>
    </source>
</evidence>
<dbReference type="GO" id="GO:0022857">
    <property type="term" value="F:transmembrane transporter activity"/>
    <property type="evidence" value="ECO:0007669"/>
    <property type="project" value="InterPro"/>
</dbReference>
<feature type="region of interest" description="Disordered" evidence="7">
    <location>
        <begin position="29"/>
        <end position="50"/>
    </location>
</feature>
<dbReference type="EMBL" id="NDFP01000007">
    <property type="protein sequence ID" value="PAL25769.1"/>
    <property type="molecule type" value="Genomic_DNA"/>
</dbReference>
<evidence type="ECO:0000256" key="5">
    <source>
        <dbReference type="ARBA" id="ARBA00022967"/>
    </source>
</evidence>
<evidence type="ECO:0000256" key="6">
    <source>
        <dbReference type="ARBA" id="ARBA00023136"/>
    </source>
</evidence>
<dbReference type="NCBIfam" id="TIGR01189">
    <property type="entry name" value="ccmA"/>
    <property type="match status" value="1"/>
</dbReference>
<organism evidence="9 10">
    <name type="scientific">Acetobacter syzygii</name>
    <dbReference type="NCBI Taxonomy" id="146476"/>
    <lineage>
        <taxon>Bacteria</taxon>
        <taxon>Pseudomonadati</taxon>
        <taxon>Pseudomonadota</taxon>
        <taxon>Alphaproteobacteria</taxon>
        <taxon>Acetobacterales</taxon>
        <taxon>Acetobacteraceae</taxon>
        <taxon>Acetobacter</taxon>
    </lineage>
</organism>
<dbReference type="SUPFAM" id="SSF52540">
    <property type="entry name" value="P-loop containing nucleoside triphosphate hydrolases"/>
    <property type="match status" value="1"/>
</dbReference>
<dbReference type="PANTHER" id="PTHR43499:SF1">
    <property type="entry name" value="ABC TRANSPORTER I FAMILY MEMBER 1"/>
    <property type="match status" value="1"/>
</dbReference>
<evidence type="ECO:0000256" key="4">
    <source>
        <dbReference type="ARBA" id="ARBA00022840"/>
    </source>
</evidence>
<name>A0A270BL55_9PROT</name>
<feature type="domain" description="ABC transporter" evidence="8">
    <location>
        <begin position="90"/>
        <end position="293"/>
    </location>
</feature>
<sequence length="300" mass="31768">MRSGHRCVPYCSARRCVRVRSSDNRLDIPLGLEHTGTDKRHKRGSDHDRASNPAFCVITVTKRRSPISVSQPYSSAAPSSGPALTAASLLEANDLCVFRGDRLVLDGVSLRLNAGDAMLLTGPNGAGKSTLLRVLAGLRKPDSGALAWQGQSIFDDRAAHAERVAYIGHQDALKPGLTVTENLHLFARPGASMAEALEAMDLLPLADLPARLLSAGQKRRTALARVLLAQAPLWLLDEPSLGLDSAAITLLGNAMAAHRARGGVLIATTHVPLPLDNSCALDLPGATDPRSFAAYEGDEA</sequence>